<evidence type="ECO:0000313" key="2">
    <source>
        <dbReference type="Proteomes" id="UP000244855"/>
    </source>
</evidence>
<accession>A0A2V1D5Y9</accession>
<organism evidence="1 2">
    <name type="scientific">Periconia macrospinosa</name>
    <dbReference type="NCBI Taxonomy" id="97972"/>
    <lineage>
        <taxon>Eukaryota</taxon>
        <taxon>Fungi</taxon>
        <taxon>Dikarya</taxon>
        <taxon>Ascomycota</taxon>
        <taxon>Pezizomycotina</taxon>
        <taxon>Dothideomycetes</taxon>
        <taxon>Pleosporomycetidae</taxon>
        <taxon>Pleosporales</taxon>
        <taxon>Massarineae</taxon>
        <taxon>Periconiaceae</taxon>
        <taxon>Periconia</taxon>
    </lineage>
</organism>
<feature type="non-terminal residue" evidence="1">
    <location>
        <position position="1"/>
    </location>
</feature>
<dbReference type="Gene3D" id="3.80.10.10">
    <property type="entry name" value="Ribonuclease Inhibitor"/>
    <property type="match status" value="1"/>
</dbReference>
<sequence>VISSILSGSIPSLSSLSIRCLQPEDLPNILGLEATGASASLQLLSLNDLKLQFYAFDTPNHGDAVEFTGTGQLEPPHRLPGLLERLESLVSLRIAFNYVDKRMRLVDWMSMHFPKLRTIELQRLEISELSLKNLILPSAGSLREIILTDIFLVNGTWDSFYQSVSKLRHIMDVSGLRGRRYVDNRRLYSSSDARSFRELFKIVEMQRAEIGLSSMRDPVRTQSMELIPDFWEMECAF</sequence>
<dbReference type="EMBL" id="KZ805587">
    <property type="protein sequence ID" value="PVH93486.1"/>
    <property type="molecule type" value="Genomic_DNA"/>
</dbReference>
<evidence type="ECO:0008006" key="3">
    <source>
        <dbReference type="Google" id="ProtNLM"/>
    </source>
</evidence>
<name>A0A2V1D5Y9_9PLEO</name>
<dbReference type="InterPro" id="IPR032675">
    <property type="entry name" value="LRR_dom_sf"/>
</dbReference>
<proteinExistence type="predicted"/>
<evidence type="ECO:0000313" key="1">
    <source>
        <dbReference type="EMBL" id="PVH93486.1"/>
    </source>
</evidence>
<reference evidence="1 2" key="1">
    <citation type="journal article" date="2018" name="Sci. Rep.">
        <title>Comparative genomics provides insights into the lifestyle and reveals functional heterogeneity of dark septate endophytic fungi.</title>
        <authorList>
            <person name="Knapp D.G."/>
            <person name="Nemeth J.B."/>
            <person name="Barry K."/>
            <person name="Hainaut M."/>
            <person name="Henrissat B."/>
            <person name="Johnson J."/>
            <person name="Kuo A."/>
            <person name="Lim J.H.P."/>
            <person name="Lipzen A."/>
            <person name="Nolan M."/>
            <person name="Ohm R.A."/>
            <person name="Tamas L."/>
            <person name="Grigoriev I.V."/>
            <person name="Spatafora J.W."/>
            <person name="Nagy L.G."/>
            <person name="Kovacs G.M."/>
        </authorList>
    </citation>
    <scope>NUCLEOTIDE SEQUENCE [LARGE SCALE GENOMIC DNA]</scope>
    <source>
        <strain evidence="1 2">DSE2036</strain>
    </source>
</reference>
<protein>
    <recommendedName>
        <fullName evidence="3">F-box domain-containing protein</fullName>
    </recommendedName>
</protein>
<gene>
    <name evidence="1" type="ORF">DM02DRAFT_541451</name>
</gene>
<keyword evidence="2" id="KW-1185">Reference proteome</keyword>
<dbReference type="AlphaFoldDB" id="A0A2V1D5Y9"/>
<dbReference type="Proteomes" id="UP000244855">
    <property type="component" value="Unassembled WGS sequence"/>
</dbReference>